<comment type="caution">
    <text evidence="2">The sequence shown here is derived from an EMBL/GenBank/DDBJ whole genome shotgun (WGS) entry which is preliminary data.</text>
</comment>
<keyword evidence="1" id="KW-0732">Signal</keyword>
<gene>
    <name evidence="2" type="ORF">ENH89_21105</name>
</gene>
<dbReference type="Proteomes" id="UP000885680">
    <property type="component" value="Unassembled WGS sequence"/>
</dbReference>
<evidence type="ECO:0000256" key="1">
    <source>
        <dbReference type="SAM" id="SignalP"/>
    </source>
</evidence>
<evidence type="ECO:0000313" key="2">
    <source>
        <dbReference type="EMBL" id="HEU02763.1"/>
    </source>
</evidence>
<reference evidence="2" key="1">
    <citation type="journal article" date="2020" name="mSystems">
        <title>Genome- and Community-Level Interaction Insights into Carbon Utilization and Element Cycling Functions of Hydrothermarchaeota in Hydrothermal Sediment.</title>
        <authorList>
            <person name="Zhou Z."/>
            <person name="Liu Y."/>
            <person name="Xu W."/>
            <person name="Pan J."/>
            <person name="Luo Z.H."/>
            <person name="Li M."/>
        </authorList>
    </citation>
    <scope>NUCLEOTIDE SEQUENCE</scope>
    <source>
        <strain evidence="2">HyVt-347</strain>
    </source>
</reference>
<evidence type="ECO:0000313" key="3">
    <source>
        <dbReference type="Proteomes" id="UP000885680"/>
    </source>
</evidence>
<sequence length="113" mass="11415">MRLLFLILLVTILAATPKGIAVTVAGNAAHGGSIVANVSSATTDDGDGVAAAADCCDNEIRAWHGAPHCPLDCGATLSAITAVIPDDGRERLFVIAFSAASGSRTGLFRPPIS</sequence>
<proteinExistence type="predicted"/>
<dbReference type="EMBL" id="DRGN01000300">
    <property type="protein sequence ID" value="HEU02763.1"/>
    <property type="molecule type" value="Genomic_DNA"/>
</dbReference>
<feature type="chain" id="PRO_5039721120" evidence="1">
    <location>
        <begin position="22"/>
        <end position="113"/>
    </location>
</feature>
<protein>
    <submittedName>
        <fullName evidence="2">Uncharacterized protein</fullName>
    </submittedName>
</protein>
<organism evidence="2 3">
    <name type="scientific">Aurantimonas coralicida</name>
    <dbReference type="NCBI Taxonomy" id="182270"/>
    <lineage>
        <taxon>Bacteria</taxon>
        <taxon>Pseudomonadati</taxon>
        <taxon>Pseudomonadota</taxon>
        <taxon>Alphaproteobacteria</taxon>
        <taxon>Hyphomicrobiales</taxon>
        <taxon>Aurantimonadaceae</taxon>
        <taxon>Aurantimonas</taxon>
    </lineage>
</organism>
<feature type="signal peptide" evidence="1">
    <location>
        <begin position="1"/>
        <end position="21"/>
    </location>
</feature>
<accession>A0A9C9TJE0</accession>
<dbReference type="AlphaFoldDB" id="A0A9C9TJE0"/>
<name>A0A9C9TJE0_9HYPH</name>